<dbReference type="PRINTS" id="PR00411">
    <property type="entry name" value="PNDRDTASEI"/>
</dbReference>
<dbReference type="Gene3D" id="3.50.50.60">
    <property type="entry name" value="FAD/NAD(P)-binding domain"/>
    <property type="match status" value="2"/>
</dbReference>
<keyword evidence="7" id="KW-0676">Redox-active center</keyword>
<keyword evidence="3" id="KW-0285">Flavoprotein</keyword>
<evidence type="ECO:0000313" key="10">
    <source>
        <dbReference type="EMBL" id="KRK97446.1"/>
    </source>
</evidence>
<dbReference type="InterPro" id="IPR016156">
    <property type="entry name" value="FAD/NAD-linked_Rdtase_dimer_sf"/>
</dbReference>
<name>A0A0R1LNJ6_9LACO</name>
<evidence type="ECO:0000256" key="1">
    <source>
        <dbReference type="ARBA" id="ARBA00001974"/>
    </source>
</evidence>
<dbReference type="AlphaFoldDB" id="A0A0R1LNJ6"/>
<evidence type="ECO:0000256" key="7">
    <source>
        <dbReference type="ARBA" id="ARBA00023284"/>
    </source>
</evidence>
<dbReference type="PRINTS" id="PR00368">
    <property type="entry name" value="FADPNR"/>
</dbReference>
<evidence type="ECO:0000256" key="4">
    <source>
        <dbReference type="ARBA" id="ARBA00022827"/>
    </source>
</evidence>
<dbReference type="SUPFAM" id="SSF51905">
    <property type="entry name" value="FAD/NAD(P)-binding domain"/>
    <property type="match status" value="1"/>
</dbReference>
<evidence type="ECO:0000313" key="11">
    <source>
        <dbReference type="Proteomes" id="UP000051160"/>
    </source>
</evidence>
<dbReference type="STRING" id="1423776.FD04_GL001472"/>
<dbReference type="PANTHER" id="PTHR43429">
    <property type="entry name" value="PYRIDINE NUCLEOTIDE-DISULFIDE OXIDOREDUCTASE DOMAIN-CONTAINING"/>
    <property type="match status" value="1"/>
</dbReference>
<dbReference type="GO" id="GO:0016491">
    <property type="term" value="F:oxidoreductase activity"/>
    <property type="evidence" value="ECO:0007669"/>
    <property type="project" value="UniProtKB-KW"/>
</dbReference>
<evidence type="ECO:0000259" key="8">
    <source>
        <dbReference type="Pfam" id="PF02852"/>
    </source>
</evidence>
<evidence type="ECO:0000259" key="9">
    <source>
        <dbReference type="Pfam" id="PF07992"/>
    </source>
</evidence>
<dbReference type="PANTHER" id="PTHR43429:SF1">
    <property type="entry name" value="NAD(P)H SULFUR OXIDOREDUCTASE (COA-DEPENDENT)"/>
    <property type="match status" value="1"/>
</dbReference>
<dbReference type="InterPro" id="IPR036188">
    <property type="entry name" value="FAD/NAD-bd_sf"/>
</dbReference>
<organism evidence="10 11">
    <name type="scientific">Secundilactobacillus odoratitofui DSM 19909 = JCM 15043</name>
    <dbReference type="NCBI Taxonomy" id="1423776"/>
    <lineage>
        <taxon>Bacteria</taxon>
        <taxon>Bacillati</taxon>
        <taxon>Bacillota</taxon>
        <taxon>Bacilli</taxon>
        <taxon>Lactobacillales</taxon>
        <taxon>Lactobacillaceae</taxon>
        <taxon>Secundilactobacillus</taxon>
    </lineage>
</organism>
<dbReference type="OrthoDB" id="9802028at2"/>
<gene>
    <name evidence="10" type="ORF">FD04_GL001472</name>
</gene>
<dbReference type="PATRIC" id="fig|1423776.4.peg.1490"/>
<dbReference type="Proteomes" id="UP000051160">
    <property type="component" value="Unassembled WGS sequence"/>
</dbReference>
<dbReference type="RefSeq" id="WP_056948385.1">
    <property type="nucleotide sequence ID" value="NZ_AZEE01000029.1"/>
</dbReference>
<dbReference type="InterPro" id="IPR023753">
    <property type="entry name" value="FAD/NAD-binding_dom"/>
</dbReference>
<dbReference type="InterPro" id="IPR036873">
    <property type="entry name" value="Rhodanese-like_dom_sf"/>
</dbReference>
<feature type="domain" description="Pyridine nucleotide-disulphide oxidoreductase dimerisation" evidence="8">
    <location>
        <begin position="328"/>
        <end position="429"/>
    </location>
</feature>
<evidence type="ECO:0000256" key="3">
    <source>
        <dbReference type="ARBA" id="ARBA00022630"/>
    </source>
</evidence>
<reference evidence="10 11" key="1">
    <citation type="journal article" date="2015" name="Genome Announc.">
        <title>Expanding the biotechnology potential of lactobacilli through comparative genomics of 213 strains and associated genera.</title>
        <authorList>
            <person name="Sun Z."/>
            <person name="Harris H.M."/>
            <person name="McCann A."/>
            <person name="Guo C."/>
            <person name="Argimon S."/>
            <person name="Zhang W."/>
            <person name="Yang X."/>
            <person name="Jeffery I.B."/>
            <person name="Cooney J.C."/>
            <person name="Kagawa T.F."/>
            <person name="Liu W."/>
            <person name="Song Y."/>
            <person name="Salvetti E."/>
            <person name="Wrobel A."/>
            <person name="Rasinkangas P."/>
            <person name="Parkhill J."/>
            <person name="Rea M.C."/>
            <person name="O'Sullivan O."/>
            <person name="Ritari J."/>
            <person name="Douillard F.P."/>
            <person name="Paul Ross R."/>
            <person name="Yang R."/>
            <person name="Briner A.E."/>
            <person name="Felis G.E."/>
            <person name="de Vos W.M."/>
            <person name="Barrangou R."/>
            <person name="Klaenhammer T.R."/>
            <person name="Caufield P.W."/>
            <person name="Cui Y."/>
            <person name="Zhang H."/>
            <person name="O'Toole P.W."/>
        </authorList>
    </citation>
    <scope>NUCLEOTIDE SEQUENCE [LARGE SCALE GENOMIC DNA]</scope>
    <source>
        <strain evidence="10 11">DSM 19909</strain>
    </source>
</reference>
<dbReference type="EMBL" id="AZEE01000029">
    <property type="protein sequence ID" value="KRK97446.1"/>
    <property type="molecule type" value="Genomic_DNA"/>
</dbReference>
<feature type="domain" description="FAD/NAD(P)-binding" evidence="9">
    <location>
        <begin position="1"/>
        <end position="287"/>
    </location>
</feature>
<comment type="similarity">
    <text evidence="2">Belongs to the class-III pyridine nucleotide-disulfide oxidoreductase family.</text>
</comment>
<dbReference type="InterPro" id="IPR004099">
    <property type="entry name" value="Pyr_nucl-diS_OxRdtase_dimer"/>
</dbReference>
<evidence type="ECO:0000256" key="6">
    <source>
        <dbReference type="ARBA" id="ARBA00023097"/>
    </source>
</evidence>
<keyword evidence="11" id="KW-1185">Reference proteome</keyword>
<keyword evidence="5" id="KW-0560">Oxidoreductase</keyword>
<accession>A0A0R1LNJ6</accession>
<comment type="cofactor">
    <cofactor evidence="1">
        <name>FAD</name>
        <dbReference type="ChEBI" id="CHEBI:57692"/>
    </cofactor>
</comment>
<proteinExistence type="inferred from homology"/>
<dbReference type="Pfam" id="PF02852">
    <property type="entry name" value="Pyr_redox_dim"/>
    <property type="match status" value="1"/>
</dbReference>
<dbReference type="Pfam" id="PF07992">
    <property type="entry name" value="Pyr_redox_2"/>
    <property type="match status" value="1"/>
</dbReference>
<evidence type="ECO:0000256" key="2">
    <source>
        <dbReference type="ARBA" id="ARBA00009130"/>
    </source>
</evidence>
<dbReference type="InterPro" id="IPR050260">
    <property type="entry name" value="FAD-bd_OxRdtase"/>
</dbReference>
<dbReference type="SUPFAM" id="SSF52821">
    <property type="entry name" value="Rhodanese/Cell cycle control phosphatase"/>
    <property type="match status" value="1"/>
</dbReference>
<keyword evidence="6" id="KW-0558">Oxidation</keyword>
<comment type="caution">
    <text evidence="10">The sequence shown here is derived from an EMBL/GenBank/DDBJ whole genome shotgun (WGS) entry which is preliminary data.</text>
</comment>
<dbReference type="SUPFAM" id="SSF55424">
    <property type="entry name" value="FAD/NAD-linked reductases, dimerisation (C-terminal) domain"/>
    <property type="match status" value="1"/>
</dbReference>
<sequence length="538" mass="58222">MKVVVVGGVAGGPSFATRFRRLNEQNEIILFERGAHISFASCALPYYLGDVITDRESLIERTPATLKRKNNIDVRVRNEVTAIDPQRQILQVTNAVSGEAYEESYDRLVLSTGARPVWPDIAGLADATNKFVLRSMSDGDYIKDYMLENQPKTVTILGAGAAGVELAENLQGGGMQVTLIDREKQVLAPYDHELAPFLTTELTKHGIKVLLETNVTEVTQQGQVVKLDDGSEVNTDMLIVVTGVQPNNELAASAGIALADDGHIIVDDQLATNVPNIYAIGDVIETTSRITGLPIPSMLSSAANRQGHLLADILNGESLKYPGFTGVSAVKVYDLTASMVGYTEQSLQAAGITDYESLFITPFDHAYFYPNAKRLNIKLIYVPSTGKILGGQFVGENGVDKRAGELSAAIAGGLTINDLPGIELPYSPPYSAPRDPLNMAGYVGINQRNQAETTVSYGDLTDSDRENGVFLDIRESGRQASGSLKPDVVIPLTTLRDLLDELPKDRTIYILYRKGLGPYNATRILAGNGFSVKIVTEK</sequence>
<evidence type="ECO:0000256" key="5">
    <source>
        <dbReference type="ARBA" id="ARBA00023002"/>
    </source>
</evidence>
<keyword evidence="4" id="KW-0274">FAD</keyword>
<dbReference type="Gene3D" id="3.40.250.10">
    <property type="entry name" value="Rhodanese-like domain"/>
    <property type="match status" value="1"/>
</dbReference>
<protein>
    <submittedName>
        <fullName evidence="10">CoA-disulfide reductase</fullName>
    </submittedName>
</protein>